<keyword evidence="4 7" id="KW-0812">Transmembrane</keyword>
<keyword evidence="9" id="KW-1185">Reference proteome</keyword>
<feature type="transmembrane region" description="Helical" evidence="7">
    <location>
        <begin position="385"/>
        <end position="404"/>
    </location>
</feature>
<name>A0A160T1M2_9CHLR</name>
<reference evidence="8" key="1">
    <citation type="submission" date="2016-01" db="EMBL/GenBank/DDBJ databases">
        <authorList>
            <person name="Mcilroy J.S."/>
            <person name="Karst M S."/>
            <person name="Albertsen M."/>
        </authorList>
    </citation>
    <scope>NUCLEOTIDE SEQUENCE</scope>
    <source>
        <strain evidence="8">Cfx-K</strain>
    </source>
</reference>
<evidence type="ECO:0000256" key="6">
    <source>
        <dbReference type="ARBA" id="ARBA00023136"/>
    </source>
</evidence>
<evidence type="ECO:0000256" key="2">
    <source>
        <dbReference type="ARBA" id="ARBA00007430"/>
    </source>
</evidence>
<feature type="transmembrane region" description="Helical" evidence="7">
    <location>
        <begin position="12"/>
        <end position="34"/>
    </location>
</feature>
<dbReference type="RefSeq" id="WP_095042891.1">
    <property type="nucleotide sequence ID" value="NZ_LN890655.1"/>
</dbReference>
<sequence length="510" mass="56081">MSNLKLRTARGSIYMTAISFGIRPISMLLAIWLARLLTPADFGLVALAMVVFNAANLFTDLGMRPTVVQTKEDINKVAHYAFVLVMAASIAFTVFSILVAGPIARLLGGSEGLVEVIRWMAVYVAIDGLWIVPESLLRRDLRFKELGLSQLPGELASTIIAIVLALMGFGVWSLVIGNCAGQLLRAALLWWYYRPWIWLRPQKWDRDILRGMFKFGLPSMGNGLLRYSQAQIDTFVIGRRLGAGPVGLYNKALNLTGRLSDMLTTSIFGNVLFPSYAKIQDDRPRLARAYLKSSKMVFLMIVPVSVGLAISAPLLVPVLLGPQWTPMIPIWQIFSLYGLLRPIVSNAAPIFQAVGQPKRNLTSGLVLMAIKLPLILLLVGPYGTIGVAVAVTVATLIGMLFNVFQVNQILPGTATKTFTQSLPFFLAGGFMALGVFLLQEPIIALAGGENLLALTLVVLLAAVIYLVAILIMQWALVLELYELFIKALGFDRRWPRLLPARLREHPQTPK</sequence>
<comment type="subcellular location">
    <subcellularLocation>
        <location evidence="1">Cell membrane</location>
        <topology evidence="1">Multi-pass membrane protein</topology>
    </subcellularLocation>
</comment>
<feature type="transmembrane region" description="Helical" evidence="7">
    <location>
        <begin position="360"/>
        <end position="379"/>
    </location>
</feature>
<evidence type="ECO:0000256" key="4">
    <source>
        <dbReference type="ARBA" id="ARBA00022692"/>
    </source>
</evidence>
<evidence type="ECO:0000256" key="1">
    <source>
        <dbReference type="ARBA" id="ARBA00004651"/>
    </source>
</evidence>
<evidence type="ECO:0000313" key="8">
    <source>
        <dbReference type="EMBL" id="CUS03392.2"/>
    </source>
</evidence>
<keyword evidence="5 7" id="KW-1133">Transmembrane helix</keyword>
<dbReference type="OrthoDB" id="149157at2"/>
<dbReference type="CDD" id="cd13127">
    <property type="entry name" value="MATE_tuaB_like"/>
    <property type="match status" value="1"/>
</dbReference>
<feature type="transmembrane region" description="Helical" evidence="7">
    <location>
        <begin position="451"/>
        <end position="476"/>
    </location>
</feature>
<keyword evidence="6 7" id="KW-0472">Membrane</keyword>
<organism evidence="8 9">
    <name type="scientific">Candidatus Promineifilum breve</name>
    <dbReference type="NCBI Taxonomy" id="1806508"/>
    <lineage>
        <taxon>Bacteria</taxon>
        <taxon>Bacillati</taxon>
        <taxon>Chloroflexota</taxon>
        <taxon>Ardenticatenia</taxon>
        <taxon>Candidatus Promineifilales</taxon>
        <taxon>Candidatus Promineifilaceae</taxon>
        <taxon>Candidatus Promineifilum</taxon>
    </lineage>
</organism>
<dbReference type="Proteomes" id="UP000215027">
    <property type="component" value="Chromosome I"/>
</dbReference>
<dbReference type="PANTHER" id="PTHR30250:SF10">
    <property type="entry name" value="LIPOPOLYSACCHARIDE BIOSYNTHESIS PROTEIN WZXC"/>
    <property type="match status" value="1"/>
</dbReference>
<feature type="transmembrane region" description="Helical" evidence="7">
    <location>
        <begin position="80"/>
        <end position="104"/>
    </location>
</feature>
<evidence type="ECO:0000256" key="5">
    <source>
        <dbReference type="ARBA" id="ARBA00022989"/>
    </source>
</evidence>
<feature type="transmembrane region" description="Helical" evidence="7">
    <location>
        <begin position="148"/>
        <end position="169"/>
    </location>
</feature>
<feature type="transmembrane region" description="Helical" evidence="7">
    <location>
        <begin position="424"/>
        <end position="445"/>
    </location>
</feature>
<evidence type="ECO:0000256" key="3">
    <source>
        <dbReference type="ARBA" id="ARBA00022475"/>
    </source>
</evidence>
<dbReference type="AlphaFoldDB" id="A0A160T1M2"/>
<gene>
    <name evidence="8" type="ORF">CFX0092_A1514</name>
</gene>
<feature type="transmembrane region" description="Helical" evidence="7">
    <location>
        <begin position="40"/>
        <end position="59"/>
    </location>
</feature>
<feature type="transmembrane region" description="Helical" evidence="7">
    <location>
        <begin position="328"/>
        <end position="348"/>
    </location>
</feature>
<feature type="transmembrane region" description="Helical" evidence="7">
    <location>
        <begin position="296"/>
        <end position="316"/>
    </location>
</feature>
<evidence type="ECO:0000256" key="7">
    <source>
        <dbReference type="SAM" id="Phobius"/>
    </source>
</evidence>
<dbReference type="GO" id="GO:0005886">
    <property type="term" value="C:plasma membrane"/>
    <property type="evidence" value="ECO:0007669"/>
    <property type="project" value="UniProtKB-SubCell"/>
</dbReference>
<dbReference type="PANTHER" id="PTHR30250">
    <property type="entry name" value="PST FAMILY PREDICTED COLANIC ACID TRANSPORTER"/>
    <property type="match status" value="1"/>
</dbReference>
<evidence type="ECO:0000313" key="9">
    <source>
        <dbReference type="Proteomes" id="UP000215027"/>
    </source>
</evidence>
<proteinExistence type="inferred from homology"/>
<dbReference type="EMBL" id="LN890655">
    <property type="protein sequence ID" value="CUS03392.2"/>
    <property type="molecule type" value="Genomic_DNA"/>
</dbReference>
<keyword evidence="3" id="KW-1003">Cell membrane</keyword>
<dbReference type="KEGG" id="pbf:CFX0092_A1514"/>
<dbReference type="InterPro" id="IPR050833">
    <property type="entry name" value="Poly_Biosynth_Transport"/>
</dbReference>
<protein>
    <submittedName>
        <fullName evidence="8">Uncharacterized protein</fullName>
    </submittedName>
</protein>
<dbReference type="Pfam" id="PF13440">
    <property type="entry name" value="Polysacc_synt_3"/>
    <property type="match status" value="1"/>
</dbReference>
<comment type="similarity">
    <text evidence="2">Belongs to the polysaccharide synthase family.</text>
</comment>
<accession>A0A160T1M2</accession>